<dbReference type="InterPro" id="IPR037108">
    <property type="entry name" value="TM1727-like_C_sf"/>
</dbReference>
<feature type="compositionally biased region" description="Basic and acidic residues" evidence="1">
    <location>
        <begin position="342"/>
        <end position="369"/>
    </location>
</feature>
<feature type="region of interest" description="Disordered" evidence="1">
    <location>
        <begin position="301"/>
        <end position="410"/>
    </location>
</feature>
<evidence type="ECO:0000259" key="3">
    <source>
        <dbReference type="Pfam" id="PF10728"/>
    </source>
</evidence>
<proteinExistence type="predicted"/>
<protein>
    <submittedName>
        <fullName evidence="4">Predicted oxidoreductase, contains short-chain dehydrogenase (SDR) and DUF2520 domains</fullName>
    </submittedName>
</protein>
<dbReference type="InterPro" id="IPR008927">
    <property type="entry name" value="6-PGluconate_DH-like_C_sf"/>
</dbReference>
<dbReference type="Proteomes" id="UP000184388">
    <property type="component" value="Unassembled WGS sequence"/>
</dbReference>
<accession>A0A9X8QS27</accession>
<dbReference type="Gene3D" id="3.40.50.720">
    <property type="entry name" value="NAD(P)-binding Rossmann-like Domain"/>
    <property type="match status" value="1"/>
</dbReference>
<name>A0A9X8QS27_9ACTN</name>
<feature type="compositionally biased region" description="Acidic residues" evidence="1">
    <location>
        <begin position="327"/>
        <end position="341"/>
    </location>
</feature>
<dbReference type="Gene3D" id="1.10.1040.20">
    <property type="entry name" value="ProC-like, C-terminal domain"/>
    <property type="match status" value="1"/>
</dbReference>
<dbReference type="AlphaFoldDB" id="A0A9X8QS27"/>
<gene>
    <name evidence="4" type="ORF">SAMN05216268_105401</name>
</gene>
<comment type="caution">
    <text evidence="4">The sequence shown here is derived from an EMBL/GenBank/DDBJ whole genome shotgun (WGS) entry which is preliminary data.</text>
</comment>
<dbReference type="InterPro" id="IPR018931">
    <property type="entry name" value="DUF2520"/>
</dbReference>
<sequence>MNPHPSLEAQDRPARLTVGVVGAGRVGPALAASLQLAGHRPVAVSGVSDASVRRAADLLPGVPLVPPAEVLARADLVLLTVPDDALADLVHGLAETGAVRPGQLLVHTSGRFGTAVLEPATRAGALPLALHPAMTFTGTSVDVQRLAGCAFGVTAPEELRMAAEALVIEMGGEPEWIAESARPLYHAALSIGANYLVTLVAQAMELLTKAGVRAPDRMLGPLLGAALDNALRSGDAALTGPVARGDAGTVAAHVAELRKHAPQAVAGYLAMARTTADRALTHGLLKPELAAELLDVLAGPAPDGGAAGPAASSGGQAPSDPPSGTEGEAEAQGDPEPEGEEGGERDRDRDRPERAERPTDADHPDRSVDTDPASGPTRPESTGPSEGPRPTRPDSPDSASPDLGPHGGDA</sequence>
<dbReference type="SUPFAM" id="SSF48179">
    <property type="entry name" value="6-phosphogluconate dehydrogenase C-terminal domain-like"/>
    <property type="match status" value="1"/>
</dbReference>
<evidence type="ECO:0000313" key="5">
    <source>
        <dbReference type="Proteomes" id="UP000184388"/>
    </source>
</evidence>
<dbReference type="InterPro" id="IPR036291">
    <property type="entry name" value="NAD(P)-bd_dom_sf"/>
</dbReference>
<evidence type="ECO:0000256" key="1">
    <source>
        <dbReference type="SAM" id="MobiDB-lite"/>
    </source>
</evidence>
<dbReference type="EMBL" id="FRBK01000005">
    <property type="protein sequence ID" value="SHL66361.1"/>
    <property type="molecule type" value="Genomic_DNA"/>
</dbReference>
<feature type="compositionally biased region" description="Low complexity" evidence="1">
    <location>
        <begin position="301"/>
        <end position="326"/>
    </location>
</feature>
<dbReference type="InterPro" id="IPR019665">
    <property type="entry name" value="OxRdtase/DH_put_Rossmann_dom"/>
</dbReference>
<dbReference type="SUPFAM" id="SSF51735">
    <property type="entry name" value="NAD(P)-binding Rossmann-fold domains"/>
    <property type="match status" value="1"/>
</dbReference>
<dbReference type="PANTHER" id="PTHR40459">
    <property type="entry name" value="CONSERVED HYPOTHETICAL ALANINE AND LEUCINE RICH PROTEIN"/>
    <property type="match status" value="1"/>
</dbReference>
<reference evidence="5" key="1">
    <citation type="submission" date="2016-11" db="EMBL/GenBank/DDBJ databases">
        <authorList>
            <person name="Jaros S."/>
            <person name="Januszkiewicz K."/>
            <person name="Wedrychowicz H."/>
        </authorList>
    </citation>
    <scope>NUCLEOTIDE SEQUENCE [LARGE SCALE GENOMIC DNA]</scope>
    <source>
        <strain evidence="5">CGMCC 4.3555</strain>
    </source>
</reference>
<dbReference type="RefSeq" id="WP_073444457.1">
    <property type="nucleotide sequence ID" value="NZ_FRBK01000005.1"/>
</dbReference>
<evidence type="ECO:0000259" key="2">
    <source>
        <dbReference type="Pfam" id="PF10727"/>
    </source>
</evidence>
<dbReference type="PANTHER" id="PTHR40459:SF1">
    <property type="entry name" value="CONSERVED HYPOTHETICAL ALANINE AND LEUCINE RICH PROTEIN"/>
    <property type="match status" value="1"/>
</dbReference>
<feature type="domain" description="Putative oxidoreductase/dehydrogenase Rossmann-like" evidence="2">
    <location>
        <begin position="5"/>
        <end position="132"/>
    </location>
</feature>
<organism evidence="4 5">
    <name type="scientific">Streptomyces yunnanensis</name>
    <dbReference type="NCBI Taxonomy" id="156453"/>
    <lineage>
        <taxon>Bacteria</taxon>
        <taxon>Bacillati</taxon>
        <taxon>Actinomycetota</taxon>
        <taxon>Actinomycetes</taxon>
        <taxon>Kitasatosporales</taxon>
        <taxon>Streptomycetaceae</taxon>
        <taxon>Streptomyces</taxon>
    </lineage>
</organism>
<dbReference type="Pfam" id="PF10727">
    <property type="entry name" value="Rossmann-like"/>
    <property type="match status" value="1"/>
</dbReference>
<dbReference type="Pfam" id="PF10728">
    <property type="entry name" value="DUF2520"/>
    <property type="match status" value="1"/>
</dbReference>
<feature type="domain" description="DUF2520" evidence="3">
    <location>
        <begin position="149"/>
        <end position="274"/>
    </location>
</feature>
<evidence type="ECO:0000313" key="4">
    <source>
        <dbReference type="EMBL" id="SHL66361.1"/>
    </source>
</evidence>